<feature type="binding site" evidence="7 8">
    <location>
        <position position="72"/>
    </location>
    <ligand>
        <name>S-adenosyl-L-methionine</name>
        <dbReference type="ChEBI" id="CHEBI:59789"/>
    </ligand>
</feature>
<evidence type="ECO:0000256" key="4">
    <source>
        <dbReference type="ARBA" id="ARBA00022679"/>
    </source>
</evidence>
<keyword evidence="4 7" id="KW-0808">Transferase</keyword>
<dbReference type="InterPro" id="IPR029063">
    <property type="entry name" value="SAM-dependent_MTases_sf"/>
</dbReference>
<dbReference type="InterPro" id="IPR023165">
    <property type="entry name" value="rRNA_Ade_diMease-like_C"/>
</dbReference>
<comment type="subcellular location">
    <subcellularLocation>
        <location evidence="7">Cytoplasm</location>
    </subcellularLocation>
</comment>
<dbReference type="InterPro" id="IPR020598">
    <property type="entry name" value="rRNA_Ade_methylase_Trfase_N"/>
</dbReference>
<evidence type="ECO:0000256" key="6">
    <source>
        <dbReference type="ARBA" id="ARBA00022884"/>
    </source>
</evidence>
<dbReference type="STRING" id="1798002.A2478_05235"/>
<reference evidence="10 11" key="1">
    <citation type="journal article" date="2016" name="Nat. Commun.">
        <title>Thousands of microbial genomes shed light on interconnected biogeochemical processes in an aquifer system.</title>
        <authorList>
            <person name="Anantharaman K."/>
            <person name="Brown C.T."/>
            <person name="Hug L.A."/>
            <person name="Sharon I."/>
            <person name="Castelle C.J."/>
            <person name="Probst A.J."/>
            <person name="Thomas B.C."/>
            <person name="Singh A."/>
            <person name="Wilkins M.J."/>
            <person name="Karaoz U."/>
            <person name="Brodie E.L."/>
            <person name="Williams K.H."/>
            <person name="Hubbard S.S."/>
            <person name="Banfield J.F."/>
        </authorList>
    </citation>
    <scope>NUCLEOTIDE SEQUENCE [LARGE SCALE GENOMIC DNA]</scope>
</reference>
<dbReference type="InterPro" id="IPR001737">
    <property type="entry name" value="KsgA/Erm"/>
</dbReference>
<dbReference type="NCBIfam" id="TIGR00755">
    <property type="entry name" value="ksgA"/>
    <property type="match status" value="1"/>
</dbReference>
<protein>
    <recommendedName>
        <fullName evidence="7">Ribosomal RNA small subunit methyltransferase A</fullName>
        <ecNumber evidence="7">2.1.1.182</ecNumber>
    </recommendedName>
    <alternativeName>
        <fullName evidence="7">16S rRNA (adenine(1518)-N(6)/adenine(1519)-N(6))-dimethyltransferase</fullName>
    </alternativeName>
    <alternativeName>
        <fullName evidence="7">16S rRNA dimethyladenosine transferase</fullName>
    </alternativeName>
    <alternativeName>
        <fullName evidence="7">16S rRNA dimethylase</fullName>
    </alternativeName>
    <alternativeName>
        <fullName evidence="7">S-adenosylmethionine-6-N', N'-adenosyl(rRNA) dimethyltransferase</fullName>
    </alternativeName>
</protein>
<dbReference type="GO" id="GO:0005829">
    <property type="term" value="C:cytosol"/>
    <property type="evidence" value="ECO:0007669"/>
    <property type="project" value="TreeGrafter"/>
</dbReference>
<evidence type="ECO:0000256" key="8">
    <source>
        <dbReference type="PROSITE-ProRule" id="PRU01026"/>
    </source>
</evidence>
<dbReference type="PANTHER" id="PTHR11727:SF7">
    <property type="entry name" value="DIMETHYLADENOSINE TRANSFERASE-RELATED"/>
    <property type="match status" value="1"/>
</dbReference>
<dbReference type="InterPro" id="IPR011530">
    <property type="entry name" value="rRNA_adenine_dimethylase"/>
</dbReference>
<sequence length="276" mass="31442">MNSMNIKALMKKYQIIPRRSAGQNFLVDKNILQKIVLSADLKTSDNVLEIGPGLGILTEQLLETAKKVVSVELDRTLNYVLKQEFRKNKNYSKLMIVNQDALELKPVDIEDFFDHQPYKIVANIPYNITSKILRKFLEFKYPPTEMVLMVQKEVAERLVSIPGEMSKLAISAQFYSDIEIVSTVSRKCFIPAPEVDSSIVKLTIKNKFPEIDVKKFFQIIRISFAAKRKQLKNNLANGLHITNSQAEAILTKANIDPTTRAQQLSLDDWVNLSKVV</sequence>
<dbReference type="SUPFAM" id="SSF53335">
    <property type="entry name" value="S-adenosyl-L-methionine-dependent methyltransferases"/>
    <property type="match status" value="1"/>
</dbReference>
<feature type="binding site" evidence="7 8">
    <location>
        <position position="123"/>
    </location>
    <ligand>
        <name>S-adenosyl-L-methionine</name>
        <dbReference type="ChEBI" id="CHEBI:59789"/>
    </ligand>
</feature>
<organism evidence="10 11">
    <name type="scientific">Candidatus Falkowbacteria bacterium RIFOXYC2_FULL_36_12</name>
    <dbReference type="NCBI Taxonomy" id="1798002"/>
    <lineage>
        <taxon>Bacteria</taxon>
        <taxon>Candidatus Falkowiibacteriota</taxon>
    </lineage>
</organism>
<gene>
    <name evidence="7" type="primary">rsmA</name>
    <name evidence="7" type="synonym">ksgA</name>
    <name evidence="10" type="ORF">A2478_05235</name>
</gene>
<dbReference type="InterPro" id="IPR020596">
    <property type="entry name" value="rRNA_Ade_Mease_Trfase_CS"/>
</dbReference>
<dbReference type="GO" id="GO:0003723">
    <property type="term" value="F:RNA binding"/>
    <property type="evidence" value="ECO:0007669"/>
    <property type="project" value="UniProtKB-UniRule"/>
</dbReference>
<name>A0A1F5SYQ5_9BACT</name>
<dbReference type="HAMAP" id="MF_00607">
    <property type="entry name" value="16SrRNA_methyltr_A"/>
    <property type="match status" value="1"/>
</dbReference>
<dbReference type="EC" id="2.1.1.182" evidence="7"/>
<comment type="similarity">
    <text evidence="7">Belongs to the class I-like SAM-binding methyltransferase superfamily. rRNA adenine N(6)-methyltransferase family. RsmA subfamily.</text>
</comment>
<evidence type="ECO:0000256" key="7">
    <source>
        <dbReference type="HAMAP-Rule" id="MF_00607"/>
    </source>
</evidence>
<keyword evidence="6 7" id="KW-0694">RNA-binding</keyword>
<dbReference type="EMBL" id="MFGJ01000007">
    <property type="protein sequence ID" value="OGF31858.1"/>
    <property type="molecule type" value="Genomic_DNA"/>
</dbReference>
<evidence type="ECO:0000256" key="3">
    <source>
        <dbReference type="ARBA" id="ARBA00022603"/>
    </source>
</evidence>
<feature type="binding site" evidence="7 8">
    <location>
        <position position="24"/>
    </location>
    <ligand>
        <name>S-adenosyl-L-methionine</name>
        <dbReference type="ChEBI" id="CHEBI:59789"/>
    </ligand>
</feature>
<evidence type="ECO:0000313" key="10">
    <source>
        <dbReference type="EMBL" id="OGF31858.1"/>
    </source>
</evidence>
<dbReference type="PROSITE" id="PS51689">
    <property type="entry name" value="SAM_RNA_A_N6_MT"/>
    <property type="match status" value="1"/>
</dbReference>
<dbReference type="Proteomes" id="UP000179001">
    <property type="component" value="Unassembled WGS sequence"/>
</dbReference>
<feature type="binding site" evidence="7 8">
    <location>
        <position position="26"/>
    </location>
    <ligand>
        <name>S-adenosyl-L-methionine</name>
        <dbReference type="ChEBI" id="CHEBI:59789"/>
    </ligand>
</feature>
<feature type="domain" description="Ribosomal RNA adenine methylase transferase N-terminal" evidence="9">
    <location>
        <begin position="31"/>
        <end position="206"/>
    </location>
</feature>
<dbReference type="CDD" id="cd02440">
    <property type="entry name" value="AdoMet_MTases"/>
    <property type="match status" value="1"/>
</dbReference>
<feature type="binding site" evidence="7 8">
    <location>
        <position position="51"/>
    </location>
    <ligand>
        <name>S-adenosyl-L-methionine</name>
        <dbReference type="ChEBI" id="CHEBI:59789"/>
    </ligand>
</feature>
<dbReference type="FunFam" id="3.40.50.150:FF:000023">
    <property type="entry name" value="Ribosomal RNA small subunit methyltransferase A"/>
    <property type="match status" value="1"/>
</dbReference>
<keyword evidence="3 7" id="KW-0489">Methyltransferase</keyword>
<feature type="binding site" evidence="7 8">
    <location>
        <position position="100"/>
    </location>
    <ligand>
        <name>S-adenosyl-L-methionine</name>
        <dbReference type="ChEBI" id="CHEBI:59789"/>
    </ligand>
</feature>
<accession>A0A1F5SYQ5</accession>
<dbReference type="Pfam" id="PF00398">
    <property type="entry name" value="RrnaAD"/>
    <property type="match status" value="1"/>
</dbReference>
<keyword evidence="1 7" id="KW-0963">Cytoplasm</keyword>
<dbReference type="PANTHER" id="PTHR11727">
    <property type="entry name" value="DIMETHYLADENOSINE TRANSFERASE"/>
    <property type="match status" value="1"/>
</dbReference>
<evidence type="ECO:0000256" key="5">
    <source>
        <dbReference type="ARBA" id="ARBA00022691"/>
    </source>
</evidence>
<comment type="function">
    <text evidence="7">Specifically dimethylates two adjacent adenosines (A1518 and A1519) in the loop of a conserved hairpin near the 3'-end of 16S rRNA in the 30S particle. May play a critical role in biogenesis of 30S subunits.</text>
</comment>
<evidence type="ECO:0000313" key="11">
    <source>
        <dbReference type="Proteomes" id="UP000179001"/>
    </source>
</evidence>
<evidence type="ECO:0000259" key="9">
    <source>
        <dbReference type="SMART" id="SM00650"/>
    </source>
</evidence>
<proteinExistence type="inferred from homology"/>
<evidence type="ECO:0000256" key="2">
    <source>
        <dbReference type="ARBA" id="ARBA00022552"/>
    </source>
</evidence>
<comment type="caution">
    <text evidence="10">The sequence shown here is derived from an EMBL/GenBank/DDBJ whole genome shotgun (WGS) entry which is preliminary data.</text>
</comment>
<dbReference type="Gene3D" id="1.10.8.100">
    <property type="entry name" value="Ribosomal RNA adenine dimethylase-like, domain 2"/>
    <property type="match status" value="1"/>
</dbReference>
<keyword evidence="5 7" id="KW-0949">S-adenosyl-L-methionine</keyword>
<dbReference type="Gene3D" id="3.40.50.150">
    <property type="entry name" value="Vaccinia Virus protein VP39"/>
    <property type="match status" value="1"/>
</dbReference>
<dbReference type="PROSITE" id="PS01131">
    <property type="entry name" value="RRNA_A_DIMETH"/>
    <property type="match status" value="1"/>
</dbReference>
<keyword evidence="2 7" id="KW-0698">rRNA processing</keyword>
<dbReference type="AlphaFoldDB" id="A0A1F5SYQ5"/>
<evidence type="ECO:0000256" key="1">
    <source>
        <dbReference type="ARBA" id="ARBA00022490"/>
    </source>
</evidence>
<dbReference type="GO" id="GO:0052908">
    <property type="term" value="F:16S rRNA (adenine(1518)-N(6)/adenine(1519)-N(6))-dimethyltransferase activity"/>
    <property type="evidence" value="ECO:0007669"/>
    <property type="project" value="UniProtKB-EC"/>
</dbReference>
<comment type="catalytic activity">
    <reaction evidence="7">
        <text>adenosine(1518)/adenosine(1519) in 16S rRNA + 4 S-adenosyl-L-methionine = N(6)-dimethyladenosine(1518)/N(6)-dimethyladenosine(1519) in 16S rRNA + 4 S-adenosyl-L-homocysteine + 4 H(+)</text>
        <dbReference type="Rhea" id="RHEA:19609"/>
        <dbReference type="Rhea" id="RHEA-COMP:10232"/>
        <dbReference type="Rhea" id="RHEA-COMP:10233"/>
        <dbReference type="ChEBI" id="CHEBI:15378"/>
        <dbReference type="ChEBI" id="CHEBI:57856"/>
        <dbReference type="ChEBI" id="CHEBI:59789"/>
        <dbReference type="ChEBI" id="CHEBI:74411"/>
        <dbReference type="ChEBI" id="CHEBI:74493"/>
        <dbReference type="EC" id="2.1.1.182"/>
    </reaction>
</comment>
<dbReference type="SMART" id="SM00650">
    <property type="entry name" value="rADc"/>
    <property type="match status" value="1"/>
</dbReference>